<keyword evidence="2" id="KW-0408">Iron</keyword>
<dbReference type="Gene3D" id="3.90.45.10">
    <property type="entry name" value="Peptide deformylase"/>
    <property type="match status" value="1"/>
</dbReference>
<dbReference type="InterPro" id="IPR036821">
    <property type="entry name" value="Peptide_deformylase_sf"/>
</dbReference>
<dbReference type="NCBIfam" id="NF006670">
    <property type="entry name" value="PRK09218.1"/>
    <property type="match status" value="1"/>
</dbReference>
<accession>A0A133MUU2</accession>
<comment type="similarity">
    <text evidence="1">Belongs to the polypeptide deformylase family.</text>
</comment>
<dbReference type="EMBL" id="LRPU01000155">
    <property type="protein sequence ID" value="KXA07799.1"/>
    <property type="molecule type" value="Genomic_DNA"/>
</dbReference>
<proteinExistence type="inferred from homology"/>
<evidence type="ECO:0000313" key="4">
    <source>
        <dbReference type="Proteomes" id="UP000070646"/>
    </source>
</evidence>
<dbReference type="InterPro" id="IPR023635">
    <property type="entry name" value="Peptide_deformylase"/>
</dbReference>
<dbReference type="PATRIC" id="fig|1502.174.peg.2613"/>
<reference evidence="3 4" key="1">
    <citation type="submission" date="2016-01" db="EMBL/GenBank/DDBJ databases">
        <authorList>
            <person name="Oliw E.H."/>
        </authorList>
    </citation>
    <scope>NUCLEOTIDE SEQUENCE [LARGE SCALE GENOMIC DNA]</scope>
    <source>
        <strain evidence="3 4">MJR7757A</strain>
    </source>
</reference>
<dbReference type="Pfam" id="PF01327">
    <property type="entry name" value="Pep_deformylase"/>
    <property type="match status" value="1"/>
</dbReference>
<dbReference type="GO" id="GO:0042586">
    <property type="term" value="F:peptide deformylase activity"/>
    <property type="evidence" value="ECO:0007669"/>
    <property type="project" value="InterPro"/>
</dbReference>
<dbReference type="CDD" id="cd00487">
    <property type="entry name" value="Pep_deformylase"/>
    <property type="match status" value="1"/>
</dbReference>
<dbReference type="PANTHER" id="PTHR10458">
    <property type="entry name" value="PEPTIDE DEFORMYLASE"/>
    <property type="match status" value="1"/>
</dbReference>
<comment type="caution">
    <text evidence="3">The sequence shown here is derived from an EMBL/GenBank/DDBJ whole genome shotgun (WGS) entry which is preliminary data.</text>
</comment>
<dbReference type="Proteomes" id="UP000070646">
    <property type="component" value="Unassembled WGS sequence"/>
</dbReference>
<gene>
    <name evidence="3" type="ORF">HMPREF3222_02594</name>
</gene>
<protein>
    <submittedName>
        <fullName evidence="3">Peptide deformylase</fullName>
    </submittedName>
</protein>
<evidence type="ECO:0000313" key="3">
    <source>
        <dbReference type="EMBL" id="KXA07799.1"/>
    </source>
</evidence>
<evidence type="ECO:0000256" key="2">
    <source>
        <dbReference type="ARBA" id="ARBA00023004"/>
    </source>
</evidence>
<name>A0A133MUU2_CLOPF</name>
<dbReference type="PRINTS" id="PR01576">
    <property type="entry name" value="PDEFORMYLASE"/>
</dbReference>
<dbReference type="AlphaFoldDB" id="A0A133MUU2"/>
<dbReference type="PANTHER" id="PTHR10458:SF22">
    <property type="entry name" value="PEPTIDE DEFORMYLASE"/>
    <property type="match status" value="1"/>
</dbReference>
<sequence length="160" mass="18414">MCKVSKINQCIDIYTRYIRKVGINMIRPIVKDVLFLGQKSELATKEDIGIIDDLVDTLRANLESCVGMAANMIGVKKRILVFSIENIIVPMVNPVILKKEKSYETEESCLSLTGFRKTTRYEIIEVEYLDRNFKKHKEIFSGFTAQIIQHEVDHFEGIII</sequence>
<evidence type="ECO:0000256" key="1">
    <source>
        <dbReference type="ARBA" id="ARBA00010759"/>
    </source>
</evidence>
<organism evidence="3 4">
    <name type="scientific">Clostridium perfringens</name>
    <dbReference type="NCBI Taxonomy" id="1502"/>
    <lineage>
        <taxon>Bacteria</taxon>
        <taxon>Bacillati</taxon>
        <taxon>Bacillota</taxon>
        <taxon>Clostridia</taxon>
        <taxon>Eubacteriales</taxon>
        <taxon>Clostridiaceae</taxon>
        <taxon>Clostridium</taxon>
    </lineage>
</organism>
<dbReference type="SUPFAM" id="SSF56420">
    <property type="entry name" value="Peptide deformylase"/>
    <property type="match status" value="1"/>
</dbReference>